<dbReference type="EMBL" id="CAMXCT010001113">
    <property type="protein sequence ID" value="CAI3986880.1"/>
    <property type="molecule type" value="Genomic_DNA"/>
</dbReference>
<organism evidence="4">
    <name type="scientific">Cladocopium goreaui</name>
    <dbReference type="NCBI Taxonomy" id="2562237"/>
    <lineage>
        <taxon>Eukaryota</taxon>
        <taxon>Sar</taxon>
        <taxon>Alveolata</taxon>
        <taxon>Dinophyceae</taxon>
        <taxon>Suessiales</taxon>
        <taxon>Symbiodiniaceae</taxon>
        <taxon>Cladocopium</taxon>
    </lineage>
</organism>
<dbReference type="EMBL" id="CAMXCT030001113">
    <property type="protein sequence ID" value="CAL4774192.1"/>
    <property type="molecule type" value="Genomic_DNA"/>
</dbReference>
<feature type="coiled-coil region" evidence="1">
    <location>
        <begin position="893"/>
        <end position="920"/>
    </location>
</feature>
<accession>A0A9P1C876</accession>
<dbReference type="EMBL" id="CAMXCT020001113">
    <property type="protein sequence ID" value="CAL1140255.1"/>
    <property type="molecule type" value="Genomic_DNA"/>
</dbReference>
<evidence type="ECO:0000256" key="1">
    <source>
        <dbReference type="SAM" id="Coils"/>
    </source>
</evidence>
<feature type="domain" description="Reverse transcriptase" evidence="3">
    <location>
        <begin position="1224"/>
        <end position="1428"/>
    </location>
</feature>
<dbReference type="Pfam" id="PF00078">
    <property type="entry name" value="RVT_1"/>
    <property type="match status" value="1"/>
</dbReference>
<dbReference type="OrthoDB" id="407509at2759"/>
<evidence type="ECO:0000259" key="3">
    <source>
        <dbReference type="Pfam" id="PF00078"/>
    </source>
</evidence>
<evidence type="ECO:0000313" key="4">
    <source>
        <dbReference type="EMBL" id="CAI3986880.1"/>
    </source>
</evidence>
<dbReference type="InterPro" id="IPR043502">
    <property type="entry name" value="DNA/RNA_pol_sf"/>
</dbReference>
<dbReference type="InterPro" id="IPR000477">
    <property type="entry name" value="RT_dom"/>
</dbReference>
<gene>
    <name evidence="4" type="ORF">C1SCF055_LOCUS14196</name>
</gene>
<evidence type="ECO:0000313" key="7">
    <source>
        <dbReference type="Proteomes" id="UP001152797"/>
    </source>
</evidence>
<evidence type="ECO:0000256" key="2">
    <source>
        <dbReference type="SAM" id="MobiDB-lite"/>
    </source>
</evidence>
<feature type="region of interest" description="Disordered" evidence="2">
    <location>
        <begin position="870"/>
        <end position="891"/>
    </location>
</feature>
<dbReference type="PANTHER" id="PTHR19446">
    <property type="entry name" value="REVERSE TRANSCRIPTASES"/>
    <property type="match status" value="1"/>
</dbReference>
<proteinExistence type="predicted"/>
<keyword evidence="7" id="KW-1185">Reference proteome</keyword>
<evidence type="ECO:0000313" key="5">
    <source>
        <dbReference type="EMBL" id="CAL1140255.1"/>
    </source>
</evidence>
<dbReference type="Proteomes" id="UP001152797">
    <property type="component" value="Unassembled WGS sequence"/>
</dbReference>
<name>A0A9P1C876_9DINO</name>
<dbReference type="SUPFAM" id="SSF56672">
    <property type="entry name" value="DNA/RNA polymerases"/>
    <property type="match status" value="1"/>
</dbReference>
<reference evidence="5" key="2">
    <citation type="submission" date="2024-04" db="EMBL/GenBank/DDBJ databases">
        <authorList>
            <person name="Chen Y."/>
            <person name="Shah S."/>
            <person name="Dougan E. K."/>
            <person name="Thang M."/>
            <person name="Chan C."/>
        </authorList>
    </citation>
    <scope>NUCLEOTIDE SEQUENCE [LARGE SCALE GENOMIC DNA]</scope>
</reference>
<reference evidence="4" key="1">
    <citation type="submission" date="2022-10" db="EMBL/GenBank/DDBJ databases">
        <authorList>
            <person name="Chen Y."/>
            <person name="Dougan E. K."/>
            <person name="Chan C."/>
            <person name="Rhodes N."/>
            <person name="Thang M."/>
        </authorList>
    </citation>
    <scope>NUCLEOTIDE SEQUENCE</scope>
</reference>
<comment type="caution">
    <text evidence="4">The sequence shown here is derived from an EMBL/GenBank/DDBJ whole genome shotgun (WGS) entry which is preliminary data.</text>
</comment>
<protein>
    <submittedName>
        <fullName evidence="6">Retrovirus-related Pol polyprotein from type-2 retrotransposable element R2DM (Retrovirus-related Pol polyprotein from type II retrotransposable element R2DM)</fullName>
    </submittedName>
</protein>
<sequence length="1756" mass="194449">MDQRSCAVEGCKPVICLQAFVFAKLLDVSSDGGGVMPTPECRTCRDDDLHQAIEPFSGGFSGWSHASRFLHGLEFSIFTCLALDVDHESVLAFHKTFGGILMALCTFGPVAIARKRNMCIGDAIAFLQLEFDQRPFHCTDLLGFALDRGDSCPDAVKVLSVSGVSPADFSGLLTLDVCSDMRVTSFEGPFDDLGPFVELLRSTGLLDLMLCKNRADCKEAGRCDYEWDDWQIQALLDRGPHGLFNATSGAAAGATSRKGKGGTAWMEIAVRAQGIEYSLMPVPGAILGAFNNDCGFQTIAWLTEAVFNSEFGTPFQRVAPMELHTAIAWRGIFEQHLHLSQEAKHLVVPAECAFGGAATVDLTKQLADLLHDRGVPVDQSQSRANSVIEKIGRQPISKALRSPNPWKEVKQLANLASPKIQLVLPSEMQAAIQARLDEGKPFGDKKKKLARDRKPRRELALEASDVGIPEGIFRDANNVTLTQIPIQSIGPEAKGVVVVTAEQAAPYLRFSQPVSKHGLALIVINHSSPLVHGSGEEIRFPARCEKTAKPILLSAKIIQIDNTEVTRNAPPHVTKVDEVSTVVIRVCTYRDELNAISWDKFSAKPIKHIVDDVAALQPAGDGSSPIIDVWDRQWLTEKFERTKPADAAMFCACFRIEQGDLLDLLQHQGRVAHYLEPRSQDGRSPDADFRVVWINKKDRQSVVLASQSTTQWTAIVRSGNRFGLRTKTAAARTVHEQHKPQTPYLETDEILTFHAGPFPHGSNRSALVKLFSSWGWQARPTQPKTRTPDGKGVIWEIQSGTKPQYEVYQLAHADILITEIPKRTAKTASGSNDIQGSARTIAALTKENRPGIMTDPWDIQDPWSGYQPPAKVSRTGVGQELRGDDIEADGDTTMHAEDKVGQLEERLNQMETTMNEQHRQQTLITNELSSQITAVQHQTQATHSHIDQRMQEQLTNIERLLSKRRAECKAHLFQEMPGQDGPRIWGEVAPPLSNAVGTIGGRATGVGILTDCPARPLAGQWPSKDWKTARVQACAIHLQQNWVKAGVFYGFAKDAHTKATKEQSDILLSNLTDRIVFASRGYRVLMGFPKGFPSAWEHRAAKFLQAPHKLPMKPPAAEVAEAILTNFQAEFKALEKMLNGASHEMPMSPITMEQWQHAIQSKKPTTATGPDGVSRADLLNMPEPIQASLLRFINKFDVGDMEWESSALVGHIANVAKSPEAAAPKDYRPITVLTMPYRVWATVRARQCLRWLARFVPDGLKGNIPGRSTVDIWWNMALHIEQSTHDKDSLCGVVTDVTKAYNNLARPVVYACAIHYGLPLTFVRAWHNTLANVQRHFIVQGACSEAVWSTTGYPEGDPLSVVAMVLVNMALHSFLSNQCPAASICTFVDNWEATASEPEVIMRAYAAIEEFANIVQLQLDVPKTHFWATQAEDRKSLRNHNHKVILHTKDLGAPVNYTRRFTNHTIRTRIAKTQAFWGQLARSSATLEQRLRAIQAVAWPRCLHGIAAVALANEQFQKLRAQAMASLKWNKKGASSTIQFGLAHPNSDPGFVALLDTVLTFRNFCVPTVAFPLLTGIVTKPHRHFDPGPCAVLLARLHDINWQWIGDGVLCDHEGFHIHLLDAPQQLLKQRLLHAWERQVGYSMQDRKDFAGLGKVDGELTRSVKANTGEEQGIMRFAAWLIAATKAFAKLLELPISIQPRLPWGTTFRCWQRCVYVPANTADFEGIDLFLRDRGITSVKKVSAFQQLGPVGRGFR</sequence>
<keyword evidence="1" id="KW-0175">Coiled coil</keyword>
<feature type="coiled-coil region" evidence="1">
    <location>
        <begin position="1117"/>
        <end position="1144"/>
    </location>
</feature>
<evidence type="ECO:0000313" key="6">
    <source>
        <dbReference type="EMBL" id="CAL4774192.1"/>
    </source>
</evidence>